<dbReference type="EMBL" id="JAVIIW010000044">
    <property type="protein sequence ID" value="MDX8482155.1"/>
    <property type="molecule type" value="Genomic_DNA"/>
</dbReference>
<evidence type="ECO:0000313" key="8">
    <source>
        <dbReference type="EMBL" id="MDX8482155.1"/>
    </source>
</evidence>
<keyword evidence="5 6" id="KW-0472">Membrane</keyword>
<evidence type="ECO:0000313" key="9">
    <source>
        <dbReference type="Proteomes" id="UP001287059"/>
    </source>
</evidence>
<dbReference type="Pfam" id="PF00892">
    <property type="entry name" value="EamA"/>
    <property type="match status" value="2"/>
</dbReference>
<evidence type="ECO:0000256" key="1">
    <source>
        <dbReference type="ARBA" id="ARBA00004141"/>
    </source>
</evidence>
<evidence type="ECO:0000256" key="5">
    <source>
        <dbReference type="ARBA" id="ARBA00023136"/>
    </source>
</evidence>
<evidence type="ECO:0000256" key="6">
    <source>
        <dbReference type="SAM" id="Phobius"/>
    </source>
</evidence>
<dbReference type="InterPro" id="IPR000620">
    <property type="entry name" value="EamA_dom"/>
</dbReference>
<evidence type="ECO:0000256" key="2">
    <source>
        <dbReference type="ARBA" id="ARBA00009853"/>
    </source>
</evidence>
<comment type="caution">
    <text evidence="8">The sequence shown here is derived from an EMBL/GenBank/DDBJ whole genome shotgun (WGS) entry which is preliminary data.</text>
</comment>
<feature type="transmembrane region" description="Helical" evidence="6">
    <location>
        <begin position="127"/>
        <end position="145"/>
    </location>
</feature>
<proteinExistence type="inferred from homology"/>
<feature type="domain" description="EamA" evidence="7">
    <location>
        <begin position="10"/>
        <end position="141"/>
    </location>
</feature>
<feature type="domain" description="EamA" evidence="7">
    <location>
        <begin position="151"/>
        <end position="279"/>
    </location>
</feature>
<keyword evidence="4 6" id="KW-1133">Transmembrane helix</keyword>
<reference evidence="8 9" key="1">
    <citation type="submission" date="2023-08" db="EMBL/GenBank/DDBJ databases">
        <title>Implementing the SeqCode for naming new Mesorhizobium species isolated from Vachellia karroo root nodules.</title>
        <authorList>
            <person name="Van Lill M."/>
        </authorList>
    </citation>
    <scope>NUCLEOTIDE SEQUENCE [LARGE SCALE GENOMIC DNA]</scope>
    <source>
        <strain evidence="8 9">VK24D</strain>
    </source>
</reference>
<dbReference type="PANTHER" id="PTHR22911:SF6">
    <property type="entry name" value="SOLUTE CARRIER FAMILY 35 MEMBER G1"/>
    <property type="match status" value="1"/>
</dbReference>
<dbReference type="Proteomes" id="UP001287059">
    <property type="component" value="Unassembled WGS sequence"/>
</dbReference>
<dbReference type="PANTHER" id="PTHR22911">
    <property type="entry name" value="ACYL-MALONYL CONDENSING ENZYME-RELATED"/>
    <property type="match status" value="1"/>
</dbReference>
<evidence type="ECO:0000256" key="3">
    <source>
        <dbReference type="ARBA" id="ARBA00022692"/>
    </source>
</evidence>
<gene>
    <name evidence="8" type="ORF">RFN28_27400</name>
</gene>
<protein>
    <submittedName>
        <fullName evidence="8">DMT family transporter</fullName>
    </submittedName>
</protein>
<feature type="transmembrane region" description="Helical" evidence="6">
    <location>
        <begin position="6"/>
        <end position="26"/>
    </location>
</feature>
<dbReference type="SUPFAM" id="SSF103481">
    <property type="entry name" value="Multidrug resistance efflux transporter EmrE"/>
    <property type="match status" value="2"/>
</dbReference>
<feature type="transmembrane region" description="Helical" evidence="6">
    <location>
        <begin position="211"/>
        <end position="230"/>
    </location>
</feature>
<feature type="transmembrane region" description="Helical" evidence="6">
    <location>
        <begin position="151"/>
        <end position="169"/>
    </location>
</feature>
<sequence length="295" mass="31838">MAPAPSIPKAAFWMAMSIASFLGMSIAGRETTAELNVFQVLELRSVIGFLILLPLVMTNGGFAAMRTKRPLAHVARNVIHYTGQAAWLYALTLIPLAVLISIEFTTPIWTAILAVSFLGERLSKARLTAIALGLIGVVIIVRPSAGSMDPGQLIVLGAAVCFGISMVLVKSMTRTESVVRIIFWMLIIQSAAGLIPALYEWRNPSLALWPWIVVIAFTGMSSHFCLARALAYADATIISPMDFLRVPLSALVGWLLYREQIDVFTAGGAMLILMGNLLNLQRKAPQAAEAEAAVS</sequence>
<organism evidence="8 9">
    <name type="scientific">Mesorhizobium album</name>
    <dbReference type="NCBI Taxonomy" id="3072314"/>
    <lineage>
        <taxon>Bacteria</taxon>
        <taxon>Pseudomonadati</taxon>
        <taxon>Pseudomonadota</taxon>
        <taxon>Alphaproteobacteria</taxon>
        <taxon>Hyphomicrobiales</taxon>
        <taxon>Phyllobacteriaceae</taxon>
        <taxon>Mesorhizobium</taxon>
    </lineage>
</organism>
<comment type="similarity">
    <text evidence="2">Belongs to the drug/metabolite transporter (DMT) superfamily. 10 TMS drug/metabolite exporter (DME) (TC 2.A.7.3) family.</text>
</comment>
<accession>A0ABU4Y5E2</accession>
<evidence type="ECO:0000256" key="4">
    <source>
        <dbReference type="ARBA" id="ARBA00022989"/>
    </source>
</evidence>
<keyword evidence="9" id="KW-1185">Reference proteome</keyword>
<feature type="transmembrane region" description="Helical" evidence="6">
    <location>
        <begin position="181"/>
        <end position="199"/>
    </location>
</feature>
<dbReference type="InterPro" id="IPR037185">
    <property type="entry name" value="EmrE-like"/>
</dbReference>
<keyword evidence="3 6" id="KW-0812">Transmembrane</keyword>
<feature type="transmembrane region" description="Helical" evidence="6">
    <location>
        <begin position="86"/>
        <end position="115"/>
    </location>
</feature>
<dbReference type="Gene3D" id="1.10.3730.20">
    <property type="match status" value="1"/>
</dbReference>
<name>A0ABU4Y5E2_9HYPH</name>
<feature type="transmembrane region" description="Helical" evidence="6">
    <location>
        <begin position="46"/>
        <end position="66"/>
    </location>
</feature>
<evidence type="ECO:0000259" key="7">
    <source>
        <dbReference type="Pfam" id="PF00892"/>
    </source>
</evidence>
<dbReference type="RefSeq" id="WP_320290262.1">
    <property type="nucleotide sequence ID" value="NZ_JAVIIW010000044.1"/>
</dbReference>
<comment type="subcellular location">
    <subcellularLocation>
        <location evidence="1">Membrane</location>
        <topology evidence="1">Multi-pass membrane protein</topology>
    </subcellularLocation>
</comment>